<evidence type="ECO:0000256" key="9">
    <source>
        <dbReference type="PROSITE-ProRule" id="PRU00205"/>
    </source>
</evidence>
<sequence>MGMRRPRTTKNPPILSHEFVIQNHADIVSCIAMVFVVGLMFQATSPVASLFVALQHNVSSTVNVSEAEDQVIMYTNGAKDISCVFFYTLICIVIHAVVQEYVLDKLNKKMHLSKIKHSKFNESGQLLFFYFVSAAWGADLIVRENFLNINSLWEGYPHANLGFVNKFYFIIQLSYWLHSFPELYFQKTKKEEMSSRIQYAVLYLLFIGGAYVLNFTRVALGMMVLHYSVEFVFHLARLLYFSEKTDLANTGFMVFNGLFVLVRLGTITLSVLTFWYGLQQSNQLTIDFTAGNFNTQLVRINCLAAVSLLQAWMMWNFINFHLRRLGERSAVSRKIKSPAKKKMKMAEEDIQALPEVDQQTASENGVRSRTKASKKN</sequence>
<name>A0A6J8E208_MYTCO</name>
<feature type="transmembrane region" description="Helical" evidence="11">
    <location>
        <begin position="252"/>
        <end position="278"/>
    </location>
</feature>
<dbReference type="EMBL" id="CACVKT020008353">
    <property type="protein sequence ID" value="CAC5414864.1"/>
    <property type="molecule type" value="Genomic_DNA"/>
</dbReference>
<evidence type="ECO:0000256" key="5">
    <source>
        <dbReference type="ARBA" id="ARBA00022927"/>
    </source>
</evidence>
<keyword evidence="7 9" id="KW-0472">Membrane</keyword>
<dbReference type="SMART" id="SM00724">
    <property type="entry name" value="TLC"/>
    <property type="match status" value="1"/>
</dbReference>
<evidence type="ECO:0000256" key="2">
    <source>
        <dbReference type="ARBA" id="ARBA00005999"/>
    </source>
</evidence>
<evidence type="ECO:0000256" key="8">
    <source>
        <dbReference type="PIRNR" id="PIRNR005449"/>
    </source>
</evidence>
<dbReference type="PROSITE" id="PS50922">
    <property type="entry name" value="TLC"/>
    <property type="match status" value="1"/>
</dbReference>
<evidence type="ECO:0000256" key="1">
    <source>
        <dbReference type="ARBA" id="ARBA00004141"/>
    </source>
</evidence>
<keyword evidence="3 8" id="KW-0813">Transport</keyword>
<dbReference type="InterPro" id="IPR016447">
    <property type="entry name" value="Translocation_assoc_membrane"/>
</dbReference>
<feature type="domain" description="TLC" evidence="12">
    <location>
        <begin position="118"/>
        <end position="328"/>
    </location>
</feature>
<feature type="region of interest" description="Disordered" evidence="10">
    <location>
        <begin position="357"/>
        <end position="376"/>
    </location>
</feature>
<keyword evidence="4 9" id="KW-0812">Transmembrane</keyword>
<evidence type="ECO:0000259" key="12">
    <source>
        <dbReference type="PROSITE" id="PS50922"/>
    </source>
</evidence>
<evidence type="ECO:0000256" key="11">
    <source>
        <dbReference type="SAM" id="Phobius"/>
    </source>
</evidence>
<dbReference type="PANTHER" id="PTHR12371">
    <property type="entry name" value="TRANSLOCATION ASSOCIATED MEMBRANE PROTEIN"/>
    <property type="match status" value="1"/>
</dbReference>
<dbReference type="Proteomes" id="UP000507470">
    <property type="component" value="Unassembled WGS sequence"/>
</dbReference>
<keyword evidence="8" id="KW-0811">Translocation</keyword>
<dbReference type="AlphaFoldDB" id="A0A6J8E208"/>
<dbReference type="GO" id="GO:0006616">
    <property type="term" value="P:SRP-dependent cotranslational protein targeting to membrane, translocation"/>
    <property type="evidence" value="ECO:0007669"/>
    <property type="project" value="InterPro"/>
</dbReference>
<evidence type="ECO:0000256" key="10">
    <source>
        <dbReference type="SAM" id="MobiDB-lite"/>
    </source>
</evidence>
<feature type="transmembrane region" description="Helical" evidence="11">
    <location>
        <begin position="197"/>
        <end position="213"/>
    </location>
</feature>
<feature type="transmembrane region" description="Helical" evidence="11">
    <location>
        <begin position="298"/>
        <end position="318"/>
    </location>
</feature>
<comment type="similarity">
    <text evidence="2 8">Belongs to the TRAM family.</text>
</comment>
<dbReference type="InterPro" id="IPR006634">
    <property type="entry name" value="TLC-dom"/>
</dbReference>
<gene>
    <name evidence="13" type="ORF">MCOR_47602</name>
</gene>
<evidence type="ECO:0000256" key="6">
    <source>
        <dbReference type="ARBA" id="ARBA00022989"/>
    </source>
</evidence>
<dbReference type="PANTHER" id="PTHR12371:SF11">
    <property type="entry name" value="TRANSLOCATING CHAIN-ASSOCIATED MEMBRANE PROTEIN"/>
    <property type="match status" value="1"/>
</dbReference>
<evidence type="ECO:0000313" key="14">
    <source>
        <dbReference type="Proteomes" id="UP000507470"/>
    </source>
</evidence>
<evidence type="ECO:0000313" key="13">
    <source>
        <dbReference type="EMBL" id="CAC5414864.1"/>
    </source>
</evidence>
<keyword evidence="5 8" id="KW-0653">Protein transport</keyword>
<accession>A0A6J8E208</accession>
<feature type="transmembrane region" description="Helical" evidence="11">
    <location>
        <begin position="124"/>
        <end position="142"/>
    </location>
</feature>
<feature type="compositionally biased region" description="Polar residues" evidence="10">
    <location>
        <begin position="357"/>
        <end position="367"/>
    </location>
</feature>
<dbReference type="Pfam" id="PF03798">
    <property type="entry name" value="TRAM_LAG1_CLN8"/>
    <property type="match status" value="1"/>
</dbReference>
<dbReference type="PIRSF" id="PIRSF005449">
    <property type="entry name" value="Translocation_assoc_membrane"/>
    <property type="match status" value="1"/>
</dbReference>
<evidence type="ECO:0000256" key="3">
    <source>
        <dbReference type="ARBA" id="ARBA00022448"/>
    </source>
</evidence>
<keyword evidence="6 11" id="KW-1133">Transmembrane helix</keyword>
<dbReference type="GO" id="GO:0005789">
    <property type="term" value="C:endoplasmic reticulum membrane"/>
    <property type="evidence" value="ECO:0007669"/>
    <property type="project" value="TreeGrafter"/>
</dbReference>
<feature type="transmembrane region" description="Helical" evidence="11">
    <location>
        <begin position="219"/>
        <end position="240"/>
    </location>
</feature>
<dbReference type="OrthoDB" id="3053196at2759"/>
<feature type="transmembrane region" description="Helical" evidence="11">
    <location>
        <begin position="84"/>
        <end position="103"/>
    </location>
</feature>
<protein>
    <recommendedName>
        <fullName evidence="8">Translocating chain-associated membrane protein</fullName>
    </recommendedName>
</protein>
<comment type="subcellular location">
    <subcellularLocation>
        <location evidence="1">Membrane</location>
        <topology evidence="1">Multi-pass membrane protein</topology>
    </subcellularLocation>
</comment>
<dbReference type="GO" id="GO:0045048">
    <property type="term" value="P:protein insertion into ER membrane"/>
    <property type="evidence" value="ECO:0007669"/>
    <property type="project" value="TreeGrafter"/>
</dbReference>
<evidence type="ECO:0000256" key="4">
    <source>
        <dbReference type="ARBA" id="ARBA00022692"/>
    </source>
</evidence>
<keyword evidence="14" id="KW-1185">Reference proteome</keyword>
<evidence type="ECO:0000256" key="7">
    <source>
        <dbReference type="ARBA" id="ARBA00023136"/>
    </source>
</evidence>
<proteinExistence type="inferred from homology"/>
<feature type="transmembrane region" description="Helical" evidence="11">
    <location>
        <begin position="167"/>
        <end position="185"/>
    </location>
</feature>
<organism evidence="13 14">
    <name type="scientific">Mytilus coruscus</name>
    <name type="common">Sea mussel</name>
    <dbReference type="NCBI Taxonomy" id="42192"/>
    <lineage>
        <taxon>Eukaryota</taxon>
        <taxon>Metazoa</taxon>
        <taxon>Spiralia</taxon>
        <taxon>Lophotrochozoa</taxon>
        <taxon>Mollusca</taxon>
        <taxon>Bivalvia</taxon>
        <taxon>Autobranchia</taxon>
        <taxon>Pteriomorphia</taxon>
        <taxon>Mytilida</taxon>
        <taxon>Mytiloidea</taxon>
        <taxon>Mytilidae</taxon>
        <taxon>Mytilinae</taxon>
        <taxon>Mytilus</taxon>
    </lineage>
</organism>
<reference evidence="13 14" key="1">
    <citation type="submission" date="2020-06" db="EMBL/GenBank/DDBJ databases">
        <authorList>
            <person name="Li R."/>
            <person name="Bekaert M."/>
        </authorList>
    </citation>
    <scope>NUCLEOTIDE SEQUENCE [LARGE SCALE GENOMIC DNA]</scope>
    <source>
        <strain evidence="14">wild</strain>
    </source>
</reference>